<feature type="region of interest" description="Disordered" evidence="1">
    <location>
        <begin position="228"/>
        <end position="255"/>
    </location>
</feature>
<feature type="compositionally biased region" description="Polar residues" evidence="1">
    <location>
        <begin position="74"/>
        <end position="85"/>
    </location>
</feature>
<feature type="region of interest" description="Disordered" evidence="1">
    <location>
        <begin position="955"/>
        <end position="982"/>
    </location>
</feature>
<feature type="compositionally biased region" description="Polar residues" evidence="1">
    <location>
        <begin position="1"/>
        <end position="30"/>
    </location>
</feature>
<feature type="compositionally biased region" description="Pro residues" evidence="1">
    <location>
        <begin position="956"/>
        <end position="976"/>
    </location>
</feature>
<accession>U1GV69</accession>
<feature type="compositionally biased region" description="Basic and acidic residues" evidence="1">
    <location>
        <begin position="524"/>
        <end position="533"/>
    </location>
</feature>
<feature type="compositionally biased region" description="Basic and acidic residues" evidence="1">
    <location>
        <begin position="31"/>
        <end position="42"/>
    </location>
</feature>
<feature type="compositionally biased region" description="Acidic residues" evidence="1">
    <location>
        <begin position="854"/>
        <end position="870"/>
    </location>
</feature>
<feature type="region of interest" description="Disordered" evidence="1">
    <location>
        <begin position="832"/>
        <end position="872"/>
    </location>
</feature>
<dbReference type="RefSeq" id="XP_007786795.1">
    <property type="nucleotide sequence ID" value="XM_007788605.1"/>
</dbReference>
<protein>
    <submittedName>
        <fullName evidence="2">Uncharacterized protein</fullName>
    </submittedName>
</protein>
<reference evidence="3" key="1">
    <citation type="journal article" date="2014" name="BMC Genomics">
        <title>Genome characteristics reveal the impact of lichenization on lichen-forming fungus Endocarpon pusillum Hedwig (Verrucariales, Ascomycota).</title>
        <authorList>
            <person name="Wang Y.-Y."/>
            <person name="Liu B."/>
            <person name="Zhang X.-Y."/>
            <person name="Zhou Q.-M."/>
            <person name="Zhang T."/>
            <person name="Li H."/>
            <person name="Yu Y.-F."/>
            <person name="Zhang X.-L."/>
            <person name="Hao X.-Y."/>
            <person name="Wang M."/>
            <person name="Wang L."/>
            <person name="Wei J.-C."/>
        </authorList>
    </citation>
    <scope>NUCLEOTIDE SEQUENCE [LARGE SCALE GENOMIC DNA]</scope>
    <source>
        <strain evidence="3">Z07020 / HMAS-L-300199</strain>
    </source>
</reference>
<feature type="region of interest" description="Disordered" evidence="1">
    <location>
        <begin position="150"/>
        <end position="199"/>
    </location>
</feature>
<feature type="compositionally biased region" description="Polar residues" evidence="1">
    <location>
        <begin position="608"/>
        <end position="623"/>
    </location>
</feature>
<evidence type="ECO:0000313" key="3">
    <source>
        <dbReference type="Proteomes" id="UP000019373"/>
    </source>
</evidence>
<feature type="compositionally biased region" description="Basic and acidic residues" evidence="1">
    <location>
        <begin position="86"/>
        <end position="97"/>
    </location>
</feature>
<feature type="compositionally biased region" description="Polar residues" evidence="1">
    <location>
        <begin position="231"/>
        <end position="244"/>
    </location>
</feature>
<feature type="compositionally biased region" description="Low complexity" evidence="1">
    <location>
        <begin position="153"/>
        <end position="173"/>
    </location>
</feature>
<feature type="compositionally biased region" description="Pro residues" evidence="1">
    <location>
        <begin position="497"/>
        <end position="506"/>
    </location>
</feature>
<dbReference type="AlphaFoldDB" id="U1GV69"/>
<organism evidence="2 3">
    <name type="scientific">Endocarpon pusillum (strain Z07020 / HMAS-L-300199)</name>
    <name type="common">Lichen-forming fungus</name>
    <dbReference type="NCBI Taxonomy" id="1263415"/>
    <lineage>
        <taxon>Eukaryota</taxon>
        <taxon>Fungi</taxon>
        <taxon>Dikarya</taxon>
        <taxon>Ascomycota</taxon>
        <taxon>Pezizomycotina</taxon>
        <taxon>Eurotiomycetes</taxon>
        <taxon>Chaetothyriomycetidae</taxon>
        <taxon>Verrucariales</taxon>
        <taxon>Verrucariaceae</taxon>
        <taxon>Endocarpon</taxon>
    </lineage>
</organism>
<feature type="region of interest" description="Disordered" evidence="1">
    <location>
        <begin position="571"/>
        <end position="630"/>
    </location>
</feature>
<sequence length="982" mass="107483">MATQSPMTRSTRSQSPSAKFYSRTFSSRNISQHEGDASRNEDMNATAPLVKRRKLNPGSDTENAMDARMGRFRTASTKISQYPSSRQRDTARPKRAMEVGSSGARAPRTLTSSAYTKRASALNLHNYPADHHPVGIAIWVIQKIDSARRERSGSTSSRESSPGALAASSSPAGIFQASGHASEVDEGDDAEDRRQAQRERKIKQRLENWAKNKENDVVARAKLDAKKKFGSNPSTNPIVLSNGQIEKPSPSDERDSYIRRRIRDDFTRLMNRQTKVFADEISKLEPFQAGFSRKCFPATGLAFGSDANLVTAGTLLVNVLPALAEKEVSRTSQLAADALIHALETGSLSPESFFDAVALLAENRQILEGSDRILAQLFSRSSSSGNSKVLRTSSGADSKLFATTNGPFIIYNTIENTEKATPASSRHSNRSFGAANPTPVRASPRERRPTTKMLSVSEVSTRPRTRTSTSPRASPSKVLKLSRPSKLRGSVSFANSPSPPPAPAPPQKRVKLRHDSVSAAQDEGEPHSPEPELARLPQSINQYQSEQTAPLQITPNEDLIKTLLESALLASQEETDNESELENQGATAQNGAAETHASGSVQLAPAKQNLQQQPHSLPKSSRPTAHGDACQPSLRVSATAEQMAKFNRIVEQLPASVANLNHEQVKHVAALYDQLAEGPTFERAKELGLSYPEIPRPFADRDGWKLTGVVNEYDEEIVEIDPQSWVYAPERSDDTQQPLRRLKHKAQVEQEQVFGFPPIAGFGNAPQHTRQRVERVDEENVAYEKLMSDVRKAAADRGLPHDKALGWEQLARSIRSFDADHGIALEGDVTTSVVDRVRDEPDEPDDGLLGPVEASEDSNAESDDDSEYEPDPVVKNDVEEAWTGSNGAQMSTFVAVNGRRGSLRKLRDRPSSSSAQGYQNRAMDVTPVLYHPISPATLICHHRDQRPNTTLVLLPCPAPSTPSTDPSPPPTPQPPPRLERPP</sequence>
<dbReference type="EMBL" id="KE720795">
    <property type="protein sequence ID" value="ERF75946.1"/>
    <property type="molecule type" value="Genomic_DNA"/>
</dbReference>
<dbReference type="GeneID" id="19236370"/>
<feature type="region of interest" description="Disordered" evidence="1">
    <location>
        <begin position="899"/>
        <end position="919"/>
    </location>
</feature>
<feature type="region of interest" description="Disordered" evidence="1">
    <location>
        <begin position="420"/>
        <end position="533"/>
    </location>
</feature>
<proteinExistence type="predicted"/>
<dbReference type="Proteomes" id="UP000019373">
    <property type="component" value="Unassembled WGS sequence"/>
</dbReference>
<keyword evidence="3" id="KW-1185">Reference proteome</keyword>
<dbReference type="OrthoDB" id="4505596at2759"/>
<dbReference type="HOGENOM" id="CLU_303265_0_0_1"/>
<feature type="compositionally biased region" description="Low complexity" evidence="1">
    <location>
        <begin position="460"/>
        <end position="476"/>
    </location>
</feature>
<feature type="compositionally biased region" description="Polar residues" evidence="1">
    <location>
        <begin position="582"/>
        <end position="601"/>
    </location>
</feature>
<evidence type="ECO:0000313" key="2">
    <source>
        <dbReference type="EMBL" id="ERF75946.1"/>
    </source>
</evidence>
<dbReference type="eggNOG" id="ENOG502RAJI">
    <property type="taxonomic scope" value="Eukaryota"/>
</dbReference>
<name>U1GV69_ENDPU</name>
<feature type="region of interest" description="Disordered" evidence="1">
    <location>
        <begin position="1"/>
        <end position="112"/>
    </location>
</feature>
<evidence type="ECO:0000256" key="1">
    <source>
        <dbReference type="SAM" id="MobiDB-lite"/>
    </source>
</evidence>
<gene>
    <name evidence="2" type="ORF">EPUS_01312</name>
</gene>